<accession>A0A1H6LBJ2</accession>
<name>A0A1H6LBJ2_9BACT</name>
<keyword evidence="3" id="KW-0175">Coiled coil</keyword>
<dbReference type="Gene3D" id="3.30.910.20">
    <property type="entry name" value="Skp domain"/>
    <property type="match status" value="1"/>
</dbReference>
<reference evidence="7" key="1">
    <citation type="submission" date="2016-09" db="EMBL/GenBank/DDBJ databases">
        <authorList>
            <person name="Koehorst J."/>
        </authorList>
    </citation>
    <scope>NUCLEOTIDE SEQUENCE [LARGE SCALE GENOMIC DNA]</scope>
</reference>
<dbReference type="Pfam" id="PF03938">
    <property type="entry name" value="OmpH"/>
    <property type="match status" value="1"/>
</dbReference>
<dbReference type="RefSeq" id="WP_083076694.1">
    <property type="nucleotide sequence ID" value="NZ_JACVVN010000013.1"/>
</dbReference>
<dbReference type="AlphaFoldDB" id="A0A1H6LBJ2"/>
<dbReference type="PANTHER" id="PTHR35089:SF1">
    <property type="entry name" value="CHAPERONE PROTEIN SKP"/>
    <property type="match status" value="1"/>
</dbReference>
<evidence type="ECO:0000256" key="4">
    <source>
        <dbReference type="SAM" id="MobiDB-lite"/>
    </source>
</evidence>
<feature type="region of interest" description="Disordered" evidence="4">
    <location>
        <begin position="185"/>
        <end position="208"/>
    </location>
</feature>
<dbReference type="SUPFAM" id="SSF111384">
    <property type="entry name" value="OmpH-like"/>
    <property type="match status" value="1"/>
</dbReference>
<protein>
    <submittedName>
        <fullName evidence="6">Chaperone protein skp</fullName>
    </submittedName>
</protein>
<feature type="chain" id="PRO_5009604508" evidence="5">
    <location>
        <begin position="23"/>
        <end position="208"/>
    </location>
</feature>
<evidence type="ECO:0000256" key="1">
    <source>
        <dbReference type="ARBA" id="ARBA00009091"/>
    </source>
</evidence>
<evidence type="ECO:0000256" key="5">
    <source>
        <dbReference type="SAM" id="SignalP"/>
    </source>
</evidence>
<evidence type="ECO:0000313" key="7">
    <source>
        <dbReference type="Proteomes" id="UP000176204"/>
    </source>
</evidence>
<dbReference type="GO" id="GO:0050821">
    <property type="term" value="P:protein stabilization"/>
    <property type="evidence" value="ECO:0007669"/>
    <property type="project" value="TreeGrafter"/>
</dbReference>
<dbReference type="STRING" id="1679444.PYTT_1247"/>
<sequence length="208" mass="23300">MKLSHISFIATAMLGLATTATAAELKVASVDVQDLFRSYYKTHAAQKKINEQRIKIENETKERQDKLKALGEELQKIRQQYNDPTLNDARRQAISKEFQLKQNDAMSAENEYKNFMQRKQIAFQEMVKRDMSSIITEIEKAVQDKASAENFDIVFDSSAVTPSGTHTFVFAKKSLDITPAMKSELNKNAPAGFDPNAPLDQPAAPAAN</sequence>
<dbReference type="SMART" id="SM00935">
    <property type="entry name" value="OmpH"/>
    <property type="match status" value="1"/>
</dbReference>
<feature type="coiled-coil region" evidence="3">
    <location>
        <begin position="42"/>
        <end position="80"/>
    </location>
</feature>
<evidence type="ECO:0000256" key="3">
    <source>
        <dbReference type="SAM" id="Coils"/>
    </source>
</evidence>
<keyword evidence="7" id="KW-1185">Reference proteome</keyword>
<evidence type="ECO:0000313" key="6">
    <source>
        <dbReference type="EMBL" id="SEH85713.1"/>
    </source>
</evidence>
<dbReference type="GO" id="GO:0005829">
    <property type="term" value="C:cytosol"/>
    <property type="evidence" value="ECO:0007669"/>
    <property type="project" value="TreeGrafter"/>
</dbReference>
<dbReference type="InterPro" id="IPR005632">
    <property type="entry name" value="Chaperone_Skp"/>
</dbReference>
<evidence type="ECO:0000256" key="2">
    <source>
        <dbReference type="ARBA" id="ARBA00022729"/>
    </source>
</evidence>
<feature type="signal peptide" evidence="5">
    <location>
        <begin position="1"/>
        <end position="22"/>
    </location>
</feature>
<gene>
    <name evidence="6" type="ORF">PYTT_1247</name>
</gene>
<comment type="similarity">
    <text evidence="1">Belongs to the Skp family.</text>
</comment>
<dbReference type="OrthoDB" id="199541at2"/>
<dbReference type="Proteomes" id="UP000176204">
    <property type="component" value="Chromosome I"/>
</dbReference>
<dbReference type="EMBL" id="LT629973">
    <property type="protein sequence ID" value="SEH85713.1"/>
    <property type="molecule type" value="Genomic_DNA"/>
</dbReference>
<dbReference type="KEGG" id="agl:PYTT_1247"/>
<proteinExistence type="inferred from homology"/>
<dbReference type="PANTHER" id="PTHR35089">
    <property type="entry name" value="CHAPERONE PROTEIN SKP"/>
    <property type="match status" value="1"/>
</dbReference>
<dbReference type="GO" id="GO:0051082">
    <property type="term" value="F:unfolded protein binding"/>
    <property type="evidence" value="ECO:0007669"/>
    <property type="project" value="InterPro"/>
</dbReference>
<keyword evidence="2 5" id="KW-0732">Signal</keyword>
<dbReference type="InterPro" id="IPR024930">
    <property type="entry name" value="Skp_dom_sf"/>
</dbReference>
<organism evidence="6 7">
    <name type="scientific">Akkermansia glycaniphila</name>
    <dbReference type="NCBI Taxonomy" id="1679444"/>
    <lineage>
        <taxon>Bacteria</taxon>
        <taxon>Pseudomonadati</taxon>
        <taxon>Verrucomicrobiota</taxon>
        <taxon>Verrucomicrobiia</taxon>
        <taxon>Verrucomicrobiales</taxon>
        <taxon>Akkermansiaceae</taxon>
        <taxon>Akkermansia</taxon>
    </lineage>
</organism>